<reference evidence="1 2" key="1">
    <citation type="submission" date="2021-11" db="EMBL/GenBank/DDBJ databases">
        <title>Draft genome sequence of Paenibacillus profundus YoMME, a new Gram-positive bacteria with exoelectrogenic properties.</title>
        <authorList>
            <person name="Hubenova Y."/>
            <person name="Hubenova E."/>
            <person name="Manasiev Y."/>
            <person name="Peykov S."/>
            <person name="Mitov M."/>
        </authorList>
    </citation>
    <scope>NUCLEOTIDE SEQUENCE [LARGE SCALE GENOMIC DNA]</scope>
    <source>
        <strain evidence="1 2">YoMME</strain>
    </source>
</reference>
<name>A0ABS8YA63_9BACL</name>
<keyword evidence="2" id="KW-1185">Reference proteome</keyword>
<protein>
    <recommendedName>
        <fullName evidence="3">Pyridine nucleotide-disulfide oxidoreductase</fullName>
    </recommendedName>
</protein>
<sequence length="66" mass="7116">MKEITCIVIGGGYAGINAVKALQQAFANKANGKSLRLILINKEPHHFRKVLLFKPPAGEADIALCL</sequence>
<dbReference type="InterPro" id="IPR036188">
    <property type="entry name" value="FAD/NAD-bd_sf"/>
</dbReference>
<proteinExistence type="predicted"/>
<gene>
    <name evidence="1" type="ORF">LQV63_02780</name>
</gene>
<dbReference type="Proteomes" id="UP001199916">
    <property type="component" value="Unassembled WGS sequence"/>
</dbReference>
<dbReference type="SUPFAM" id="SSF51905">
    <property type="entry name" value="FAD/NAD(P)-binding domain"/>
    <property type="match status" value="1"/>
</dbReference>
<evidence type="ECO:0000313" key="1">
    <source>
        <dbReference type="EMBL" id="MCE5168242.1"/>
    </source>
</evidence>
<comment type="caution">
    <text evidence="1">The sequence shown here is derived from an EMBL/GenBank/DDBJ whole genome shotgun (WGS) entry which is preliminary data.</text>
</comment>
<dbReference type="Gene3D" id="3.50.50.100">
    <property type="match status" value="1"/>
</dbReference>
<evidence type="ECO:0000313" key="2">
    <source>
        <dbReference type="Proteomes" id="UP001199916"/>
    </source>
</evidence>
<accession>A0ABS8YA63</accession>
<evidence type="ECO:0008006" key="3">
    <source>
        <dbReference type="Google" id="ProtNLM"/>
    </source>
</evidence>
<organism evidence="1 2">
    <name type="scientific">Paenibacillus profundus</name>
    <dbReference type="NCBI Taxonomy" id="1173085"/>
    <lineage>
        <taxon>Bacteria</taxon>
        <taxon>Bacillati</taxon>
        <taxon>Bacillota</taxon>
        <taxon>Bacilli</taxon>
        <taxon>Bacillales</taxon>
        <taxon>Paenibacillaceae</taxon>
        <taxon>Paenibacillus</taxon>
    </lineage>
</organism>
<dbReference type="EMBL" id="JAJNBZ010000001">
    <property type="protein sequence ID" value="MCE5168242.1"/>
    <property type="molecule type" value="Genomic_DNA"/>
</dbReference>
<dbReference type="RefSeq" id="WP_233695541.1">
    <property type="nucleotide sequence ID" value="NZ_JAJNBZ010000001.1"/>
</dbReference>